<dbReference type="SUPFAM" id="SSF51569">
    <property type="entry name" value="Aldolase"/>
    <property type="match status" value="1"/>
</dbReference>
<dbReference type="SMART" id="SM01130">
    <property type="entry name" value="DHDPS"/>
    <property type="match status" value="1"/>
</dbReference>
<keyword evidence="15" id="KW-1185">Reference proteome</keyword>
<feature type="binding site" evidence="12">
    <location>
        <position position="65"/>
    </location>
    <ligand>
        <name>pyruvate</name>
        <dbReference type="ChEBI" id="CHEBI:15361"/>
    </ligand>
</feature>
<reference evidence="15" key="1">
    <citation type="journal article" date="2019" name="Int. J. Syst. Evol. Microbiol.">
        <title>The Global Catalogue of Microorganisms (GCM) 10K type strain sequencing project: providing services to taxonomists for standard genome sequencing and annotation.</title>
        <authorList>
            <consortium name="The Broad Institute Genomics Platform"/>
            <consortium name="The Broad Institute Genome Sequencing Center for Infectious Disease"/>
            <person name="Wu L."/>
            <person name="Ma J."/>
        </authorList>
    </citation>
    <scope>NUCLEOTIDE SEQUENCE [LARGE SCALE GENOMIC DNA]</scope>
    <source>
        <strain evidence="15">JCM 3367</strain>
    </source>
</reference>
<dbReference type="InterPro" id="IPR013785">
    <property type="entry name" value="Aldolase_TIM"/>
</dbReference>
<evidence type="ECO:0000256" key="11">
    <source>
        <dbReference type="ARBA" id="ARBA00047836"/>
    </source>
</evidence>
<dbReference type="EMBL" id="BAAARY010000002">
    <property type="protein sequence ID" value="GAA2513555.1"/>
    <property type="molecule type" value="Genomic_DNA"/>
</dbReference>
<feature type="site" description="Part of a proton relay during catalysis" evidence="12">
    <location>
        <position position="127"/>
    </location>
</feature>
<evidence type="ECO:0000313" key="14">
    <source>
        <dbReference type="EMBL" id="GAA2513555.1"/>
    </source>
</evidence>
<comment type="function">
    <text evidence="1 12">Catalyzes the condensation of (S)-aspartate-beta-semialdehyde [(S)-ASA] and pyruvate to 4-hydroxy-tetrahydrodipicolinate (HTPA).</text>
</comment>
<dbReference type="Pfam" id="PF00701">
    <property type="entry name" value="DHDPS"/>
    <property type="match status" value="1"/>
</dbReference>
<evidence type="ECO:0000256" key="5">
    <source>
        <dbReference type="ARBA" id="ARBA00022490"/>
    </source>
</evidence>
<name>A0ABP6AHM4_9ACTN</name>
<feature type="active site" description="Proton donor/acceptor" evidence="12">
    <location>
        <position position="153"/>
    </location>
</feature>
<keyword evidence="10 12" id="KW-0704">Schiff base</keyword>
<dbReference type="PIRSF" id="PIRSF001365">
    <property type="entry name" value="DHDPS"/>
    <property type="match status" value="1"/>
</dbReference>
<dbReference type="PANTHER" id="PTHR12128">
    <property type="entry name" value="DIHYDRODIPICOLINATE SYNTHASE"/>
    <property type="match status" value="1"/>
</dbReference>
<dbReference type="InterPro" id="IPR002220">
    <property type="entry name" value="DapA-like"/>
</dbReference>
<evidence type="ECO:0000256" key="8">
    <source>
        <dbReference type="ARBA" id="ARBA00023154"/>
    </source>
</evidence>
<evidence type="ECO:0000256" key="10">
    <source>
        <dbReference type="ARBA" id="ARBA00023270"/>
    </source>
</evidence>
<dbReference type="InterPro" id="IPR020624">
    <property type="entry name" value="Schiff_base-form_aldolases_CS"/>
</dbReference>
<comment type="similarity">
    <text evidence="3 12 13">Belongs to the DapA family.</text>
</comment>
<comment type="subunit">
    <text evidence="12">Homotetramer; dimer of dimers.</text>
</comment>
<keyword evidence="5 12" id="KW-0963">Cytoplasm</keyword>
<dbReference type="Proteomes" id="UP001499978">
    <property type="component" value="Unassembled WGS sequence"/>
</dbReference>
<evidence type="ECO:0000256" key="4">
    <source>
        <dbReference type="ARBA" id="ARBA00012086"/>
    </source>
</evidence>
<feature type="site" description="Part of a proton relay during catalysis" evidence="12">
    <location>
        <position position="64"/>
    </location>
</feature>
<proteinExistence type="inferred from homology"/>
<keyword evidence="9 12" id="KW-0456">Lyase</keyword>
<dbReference type="PRINTS" id="PR00146">
    <property type="entry name" value="DHPICSNTHASE"/>
</dbReference>
<evidence type="ECO:0000256" key="1">
    <source>
        <dbReference type="ARBA" id="ARBA00003294"/>
    </source>
</evidence>
<dbReference type="PROSITE" id="PS00666">
    <property type="entry name" value="DHDPS_2"/>
    <property type="match status" value="1"/>
</dbReference>
<accession>A0ABP6AHM4</accession>
<keyword evidence="6 12" id="KW-0028">Amino-acid biosynthesis</keyword>
<evidence type="ECO:0000313" key="15">
    <source>
        <dbReference type="Proteomes" id="UP001499978"/>
    </source>
</evidence>
<evidence type="ECO:0000256" key="2">
    <source>
        <dbReference type="ARBA" id="ARBA00005120"/>
    </source>
</evidence>
<dbReference type="RefSeq" id="WP_344167998.1">
    <property type="nucleotide sequence ID" value="NZ_BAAARY010000002.1"/>
</dbReference>
<dbReference type="PANTHER" id="PTHR12128:SF66">
    <property type="entry name" value="4-HYDROXY-2-OXOGLUTARATE ALDOLASE, MITOCHONDRIAL"/>
    <property type="match status" value="1"/>
</dbReference>
<dbReference type="InterPro" id="IPR020625">
    <property type="entry name" value="Schiff_base-form_aldolases_AS"/>
</dbReference>
<dbReference type="NCBIfam" id="TIGR00674">
    <property type="entry name" value="dapA"/>
    <property type="match status" value="1"/>
</dbReference>
<protein>
    <recommendedName>
        <fullName evidence="4 12">4-hydroxy-tetrahydrodipicolinate synthase</fullName>
        <shortName evidence="12">HTPA synthase</shortName>
        <ecNumber evidence="4 12">4.3.3.7</ecNumber>
    </recommendedName>
</protein>
<comment type="catalytic activity">
    <reaction evidence="11 12">
        <text>L-aspartate 4-semialdehyde + pyruvate = (2S,4S)-4-hydroxy-2,3,4,5-tetrahydrodipicolinate + H2O + H(+)</text>
        <dbReference type="Rhea" id="RHEA:34171"/>
        <dbReference type="ChEBI" id="CHEBI:15361"/>
        <dbReference type="ChEBI" id="CHEBI:15377"/>
        <dbReference type="ChEBI" id="CHEBI:15378"/>
        <dbReference type="ChEBI" id="CHEBI:67139"/>
        <dbReference type="ChEBI" id="CHEBI:537519"/>
        <dbReference type="EC" id="4.3.3.7"/>
    </reaction>
</comment>
<evidence type="ECO:0000256" key="13">
    <source>
        <dbReference type="PIRNR" id="PIRNR001365"/>
    </source>
</evidence>
<evidence type="ECO:0000256" key="6">
    <source>
        <dbReference type="ARBA" id="ARBA00022605"/>
    </source>
</evidence>
<gene>
    <name evidence="12 14" type="primary">dapA</name>
    <name evidence="14" type="ORF">GCM10010201_06640</name>
</gene>
<dbReference type="CDD" id="cd00950">
    <property type="entry name" value="DHDPS"/>
    <property type="match status" value="1"/>
</dbReference>
<evidence type="ECO:0000256" key="12">
    <source>
        <dbReference type="HAMAP-Rule" id="MF_00418"/>
    </source>
</evidence>
<evidence type="ECO:0000256" key="7">
    <source>
        <dbReference type="ARBA" id="ARBA00022915"/>
    </source>
</evidence>
<dbReference type="PROSITE" id="PS00665">
    <property type="entry name" value="DHDPS_1"/>
    <property type="match status" value="1"/>
</dbReference>
<evidence type="ECO:0000256" key="3">
    <source>
        <dbReference type="ARBA" id="ARBA00007592"/>
    </source>
</evidence>
<evidence type="ECO:0000256" key="9">
    <source>
        <dbReference type="ARBA" id="ARBA00023239"/>
    </source>
</evidence>
<dbReference type="Gene3D" id="3.20.20.70">
    <property type="entry name" value="Aldolase class I"/>
    <property type="match status" value="1"/>
</dbReference>
<sequence>MTQPNTEPPTVLSSQPQAPPFGRLITAMVTPFRPDGSLDAEAAARLATFLVDVQGNDSLVINGTTGESPTTSDAEKSDLLRAVVDAVGDRARVLAGVGTNDTTSTIRLARDAAKAGAHGLLVVTPYYNKPPQSGLLRHFTAVADAAELPVMLYDIPHRSVVPIATETLVRLAEHERIVAVKDAKGDLAATSWVLRRSDLAMYSGDDVMTLPGLAIGCVGVVGTSTHLCGRPTKQLIEAFLAGRVAEATDLHQRLLPLHTGIFRTQGPILVKAAMNALGLAAGPVRSPLVDATAAEYDQLRDDCAAAGIDLPEAAA</sequence>
<comment type="caution">
    <text evidence="12">Was originally thought to be a dihydrodipicolinate synthase (DHDPS), catalyzing the condensation of (S)-aspartate-beta-semialdehyde [(S)-ASA] and pyruvate to dihydrodipicolinate (DHDP). However, it was shown in E.coli that the product of the enzymatic reaction is not dihydrodipicolinate but in fact (4S)-4-hydroxy-2,3,4,5-tetrahydro-(2S)-dipicolinic acid (HTPA), and that the consecutive dehydration reaction leading to DHDP is not spontaneous but catalyzed by DapB.</text>
</comment>
<organism evidence="14 15">
    <name type="scientific">Pilimelia columellifera subsp. columellifera</name>
    <dbReference type="NCBI Taxonomy" id="706583"/>
    <lineage>
        <taxon>Bacteria</taxon>
        <taxon>Bacillati</taxon>
        <taxon>Actinomycetota</taxon>
        <taxon>Actinomycetes</taxon>
        <taxon>Micromonosporales</taxon>
        <taxon>Micromonosporaceae</taxon>
        <taxon>Pilimelia</taxon>
    </lineage>
</organism>
<comment type="pathway">
    <text evidence="2 12">Amino-acid biosynthesis; L-lysine biosynthesis via DAP pathway; (S)-tetrahydrodipicolinate from L-aspartate: step 3/4.</text>
</comment>
<comment type="subcellular location">
    <subcellularLocation>
        <location evidence="12">Cytoplasm</location>
    </subcellularLocation>
</comment>
<dbReference type="EC" id="4.3.3.7" evidence="4 12"/>
<keyword evidence="8 12" id="KW-0457">Lysine biosynthesis</keyword>
<keyword evidence="7 12" id="KW-0220">Diaminopimelate biosynthesis</keyword>
<dbReference type="HAMAP" id="MF_00418">
    <property type="entry name" value="DapA"/>
    <property type="match status" value="1"/>
</dbReference>
<feature type="active site" description="Schiff-base intermediate with substrate" evidence="12">
    <location>
        <position position="181"/>
    </location>
</feature>
<feature type="binding site" evidence="12">
    <location>
        <position position="221"/>
    </location>
    <ligand>
        <name>pyruvate</name>
        <dbReference type="ChEBI" id="CHEBI:15361"/>
    </ligand>
</feature>
<dbReference type="InterPro" id="IPR005263">
    <property type="entry name" value="DapA"/>
</dbReference>
<comment type="caution">
    <text evidence="14">The sequence shown here is derived from an EMBL/GenBank/DDBJ whole genome shotgun (WGS) entry which is preliminary data.</text>
</comment>